<reference evidence="2" key="3">
    <citation type="submission" date="2015-04" db="UniProtKB">
        <authorList>
            <consortium name="EnsemblPlants"/>
        </authorList>
    </citation>
    <scope>IDENTIFICATION</scope>
</reference>
<feature type="compositionally biased region" description="Polar residues" evidence="1">
    <location>
        <begin position="131"/>
        <end position="140"/>
    </location>
</feature>
<dbReference type="Gramene" id="LPERR01G01910.1">
    <property type="protein sequence ID" value="LPERR01G01910.1"/>
    <property type="gene ID" value="LPERR01G01910"/>
</dbReference>
<evidence type="ECO:0000313" key="3">
    <source>
        <dbReference type="Proteomes" id="UP000032180"/>
    </source>
</evidence>
<feature type="region of interest" description="Disordered" evidence="1">
    <location>
        <begin position="1"/>
        <end position="72"/>
    </location>
</feature>
<protein>
    <submittedName>
        <fullName evidence="2">Uncharacterized protein</fullName>
    </submittedName>
</protein>
<proteinExistence type="predicted"/>
<dbReference type="Proteomes" id="UP000032180">
    <property type="component" value="Chromosome 1"/>
</dbReference>
<dbReference type="AlphaFoldDB" id="A0A0D9UWE8"/>
<name>A0A0D9UWE8_9ORYZ</name>
<dbReference type="EnsemblPlants" id="LPERR01G01910.1">
    <property type="protein sequence ID" value="LPERR01G01910.1"/>
    <property type="gene ID" value="LPERR01G01910"/>
</dbReference>
<keyword evidence="3" id="KW-1185">Reference proteome</keyword>
<reference evidence="2 3" key="1">
    <citation type="submission" date="2012-08" db="EMBL/GenBank/DDBJ databases">
        <title>Oryza genome evolution.</title>
        <authorList>
            <person name="Wing R.A."/>
        </authorList>
    </citation>
    <scope>NUCLEOTIDE SEQUENCE</scope>
</reference>
<feature type="region of interest" description="Disordered" evidence="1">
    <location>
        <begin position="111"/>
        <end position="140"/>
    </location>
</feature>
<accession>A0A0D9UWE8</accession>
<evidence type="ECO:0000313" key="2">
    <source>
        <dbReference type="EnsemblPlants" id="LPERR01G01910.1"/>
    </source>
</evidence>
<dbReference type="HOGENOM" id="CLU_1837985_0_0_1"/>
<sequence>MASSLPDPSSGGGADDGRAASEEPGDVCQRRARSNGGRRAECVPATRSSGGSRVRRRRRTGGDRGGVNVDSGATSVAVGCEVHDGVDWWGVAEIGAASTWIRETTAVGRAGLDDERRRSTAARGEVDGSRRASQLFSLKK</sequence>
<feature type="compositionally biased region" description="Basic and acidic residues" evidence="1">
    <location>
        <begin position="111"/>
        <end position="130"/>
    </location>
</feature>
<organism evidence="2 3">
    <name type="scientific">Leersia perrieri</name>
    <dbReference type="NCBI Taxonomy" id="77586"/>
    <lineage>
        <taxon>Eukaryota</taxon>
        <taxon>Viridiplantae</taxon>
        <taxon>Streptophyta</taxon>
        <taxon>Embryophyta</taxon>
        <taxon>Tracheophyta</taxon>
        <taxon>Spermatophyta</taxon>
        <taxon>Magnoliopsida</taxon>
        <taxon>Liliopsida</taxon>
        <taxon>Poales</taxon>
        <taxon>Poaceae</taxon>
        <taxon>BOP clade</taxon>
        <taxon>Oryzoideae</taxon>
        <taxon>Oryzeae</taxon>
        <taxon>Oryzinae</taxon>
        <taxon>Leersia</taxon>
    </lineage>
</organism>
<reference evidence="3" key="2">
    <citation type="submission" date="2013-12" db="EMBL/GenBank/DDBJ databases">
        <authorList>
            <person name="Yu Y."/>
            <person name="Lee S."/>
            <person name="de Baynast K."/>
            <person name="Wissotski M."/>
            <person name="Liu L."/>
            <person name="Talag J."/>
            <person name="Goicoechea J."/>
            <person name="Angelova A."/>
            <person name="Jetty R."/>
            <person name="Kudrna D."/>
            <person name="Golser W."/>
            <person name="Rivera L."/>
            <person name="Zhang J."/>
            <person name="Wing R."/>
        </authorList>
    </citation>
    <scope>NUCLEOTIDE SEQUENCE</scope>
</reference>
<evidence type="ECO:0000256" key="1">
    <source>
        <dbReference type="SAM" id="MobiDB-lite"/>
    </source>
</evidence>